<dbReference type="Gene3D" id="1.10.287.370">
    <property type="match status" value="1"/>
</dbReference>
<comment type="caution">
    <text evidence="5">The sequence shown here is derived from an EMBL/GenBank/DDBJ whole genome shotgun (WGS) entry which is preliminary data.</text>
</comment>
<comment type="similarity">
    <text evidence="3">Belongs to the RNA polymerase II subunit 5-mediating protein family.</text>
</comment>
<evidence type="ECO:0000256" key="1">
    <source>
        <dbReference type="ARBA" id="ARBA00004123"/>
    </source>
</evidence>
<evidence type="ECO:0000256" key="4">
    <source>
        <dbReference type="SAM" id="Coils"/>
    </source>
</evidence>
<dbReference type="GO" id="GO:0019212">
    <property type="term" value="F:phosphatase inhibitor activity"/>
    <property type="evidence" value="ECO:0007669"/>
    <property type="project" value="TreeGrafter"/>
</dbReference>
<dbReference type="InterPro" id="IPR052255">
    <property type="entry name" value="RNA_pol_II_subunit5-mediator"/>
</dbReference>
<keyword evidence="2" id="KW-0539">Nucleus</keyword>
<comment type="subcellular location">
    <subcellularLocation>
        <location evidence="1">Nucleus</location>
    </subcellularLocation>
</comment>
<dbReference type="PANTHER" id="PTHR15111:SF0">
    <property type="entry name" value="UNCONVENTIONAL PREFOLDIN RPB5 INTERACTOR 1"/>
    <property type="match status" value="1"/>
</dbReference>
<proteinExistence type="inferred from homology"/>
<accession>A0A8S1A6X3</accession>
<feature type="coiled-coil region" evidence="4">
    <location>
        <begin position="140"/>
        <end position="194"/>
    </location>
</feature>
<dbReference type="Pfam" id="PF02996">
    <property type="entry name" value="Prefoldin"/>
    <property type="match status" value="1"/>
</dbReference>
<evidence type="ECO:0000313" key="6">
    <source>
        <dbReference type="Proteomes" id="UP000494256"/>
    </source>
</evidence>
<sequence length="471" mass="55514">MDMLSELYYKSVTENERNLQFWDEYLQNLKSLNFNEYRDKLKVPVLVPIGSRILFKGELKHTNEITVALGADYFAKCSLAQAEILRQHRIRVVQEKVDAYNKERDYLQNQIAFTKLNVYEEQGEEIIEYHTEVEDKAWRIKHIQNVKEYMQRRAKEKENEHHKDDVTDKELFERLEELELQEELQSELNNMNDDNFNLSKVKDQKVEPLVVKEEDNLNFSKMKGEPNHNIDEVKLQKEINNKNVSYNESKAPEQRSKLDLLQQVIDRQNDLDEKLHELKNRERSQCKTKQDLISRLDELEQLDELEDEMDRLDDIIENEDVEVSEEEETSKSEAAKLERRVSFVDDDDCETLNLTFKHSKVAPNNEPYDPQKGIQKPSDIYEAHANLFGNGITSILKKSKYASDDLEPDKVTSKPVDEVKKTTRVQTQQPVRETPTIIVKDIIEKVGQNNNKIQKETKPISLFKKKRMQNK</sequence>
<dbReference type="Proteomes" id="UP000494256">
    <property type="component" value="Unassembled WGS sequence"/>
</dbReference>
<reference evidence="5 6" key="1">
    <citation type="submission" date="2020-04" db="EMBL/GenBank/DDBJ databases">
        <authorList>
            <person name="Wallbank WR R."/>
            <person name="Pardo Diaz C."/>
            <person name="Kozak K."/>
            <person name="Martin S."/>
            <person name="Jiggins C."/>
            <person name="Moest M."/>
            <person name="Warren A I."/>
            <person name="Byers J.R.P. K."/>
            <person name="Montejo-Kovacevich G."/>
            <person name="Yen C E."/>
        </authorList>
    </citation>
    <scope>NUCLEOTIDE SEQUENCE [LARGE SCALE GENOMIC DNA]</scope>
</reference>
<gene>
    <name evidence="5" type="ORF">APLA_LOCUS8862</name>
</gene>
<evidence type="ECO:0000313" key="5">
    <source>
        <dbReference type="EMBL" id="CAB3240144.1"/>
    </source>
</evidence>
<dbReference type="PANTHER" id="PTHR15111">
    <property type="entry name" value="RNA POLYMERASE II SUBUNIT 5-MEDIATING PROTEIN NNX3"/>
    <property type="match status" value="1"/>
</dbReference>
<dbReference type="SUPFAM" id="SSF46579">
    <property type="entry name" value="Prefoldin"/>
    <property type="match status" value="1"/>
</dbReference>
<dbReference type="EMBL" id="CADEBD010000309">
    <property type="protein sequence ID" value="CAB3240144.1"/>
    <property type="molecule type" value="Genomic_DNA"/>
</dbReference>
<dbReference type="GO" id="GO:0003714">
    <property type="term" value="F:transcription corepressor activity"/>
    <property type="evidence" value="ECO:0007669"/>
    <property type="project" value="TreeGrafter"/>
</dbReference>
<feature type="coiled-coil region" evidence="4">
    <location>
        <begin position="261"/>
        <end position="329"/>
    </location>
</feature>
<dbReference type="GO" id="GO:0005634">
    <property type="term" value="C:nucleus"/>
    <property type="evidence" value="ECO:0007669"/>
    <property type="project" value="UniProtKB-SubCell"/>
</dbReference>
<organism evidence="5 6">
    <name type="scientific">Arctia plantaginis</name>
    <name type="common">Wood tiger moth</name>
    <name type="synonym">Phalaena plantaginis</name>
    <dbReference type="NCBI Taxonomy" id="874455"/>
    <lineage>
        <taxon>Eukaryota</taxon>
        <taxon>Metazoa</taxon>
        <taxon>Ecdysozoa</taxon>
        <taxon>Arthropoda</taxon>
        <taxon>Hexapoda</taxon>
        <taxon>Insecta</taxon>
        <taxon>Pterygota</taxon>
        <taxon>Neoptera</taxon>
        <taxon>Endopterygota</taxon>
        <taxon>Lepidoptera</taxon>
        <taxon>Glossata</taxon>
        <taxon>Ditrysia</taxon>
        <taxon>Noctuoidea</taxon>
        <taxon>Erebidae</taxon>
        <taxon>Arctiinae</taxon>
        <taxon>Arctia</taxon>
    </lineage>
</organism>
<dbReference type="OrthoDB" id="407959at2759"/>
<dbReference type="InterPro" id="IPR009053">
    <property type="entry name" value="Prefoldin"/>
</dbReference>
<dbReference type="GO" id="GO:0003682">
    <property type="term" value="F:chromatin binding"/>
    <property type="evidence" value="ECO:0007669"/>
    <property type="project" value="TreeGrafter"/>
</dbReference>
<dbReference type="AlphaFoldDB" id="A0A8S1A6X3"/>
<dbReference type="GO" id="GO:0000122">
    <property type="term" value="P:negative regulation of transcription by RNA polymerase II"/>
    <property type="evidence" value="ECO:0007669"/>
    <property type="project" value="TreeGrafter"/>
</dbReference>
<dbReference type="InterPro" id="IPR004127">
    <property type="entry name" value="Prefoldin_subunit_alpha"/>
</dbReference>
<evidence type="ECO:0000256" key="2">
    <source>
        <dbReference type="ARBA" id="ARBA00023242"/>
    </source>
</evidence>
<evidence type="ECO:0000256" key="3">
    <source>
        <dbReference type="ARBA" id="ARBA00038295"/>
    </source>
</evidence>
<keyword evidence="4" id="KW-0175">Coiled coil</keyword>
<evidence type="ECO:0008006" key="7">
    <source>
        <dbReference type="Google" id="ProtNLM"/>
    </source>
</evidence>
<protein>
    <recommendedName>
        <fullName evidence="7">Unconventional prefoldin RPB5 interactor</fullName>
    </recommendedName>
</protein>
<dbReference type="CDD" id="cd23159">
    <property type="entry name" value="Prefoldin_URI1"/>
    <property type="match status" value="1"/>
</dbReference>
<name>A0A8S1A6X3_ARCPL</name>